<reference evidence="1 2" key="1">
    <citation type="submission" date="2018-03" db="EMBL/GenBank/DDBJ databases">
        <title>Cross-interface Injection: A General Nanoliter Liquid Handling Method Applied to Single Cells Genome Amplification Automated Nanoliter Liquid Handling Applied to Single Cell Multiple Displacement Amplification.</title>
        <authorList>
            <person name="Yun J."/>
            <person name="Xu P."/>
            <person name="Xu J."/>
            <person name="Dai X."/>
            <person name="Wang Y."/>
            <person name="Zheng X."/>
            <person name="Cao C."/>
            <person name="Yi Q."/>
            <person name="Zhu Y."/>
            <person name="Wang L."/>
            <person name="Dong Z."/>
            <person name="Huang Y."/>
            <person name="Huang L."/>
            <person name="Du W."/>
        </authorList>
    </citation>
    <scope>NUCLEOTIDE SEQUENCE [LARGE SCALE GENOMIC DNA]</scope>
    <source>
        <strain evidence="1 2">Z-D1-2</strain>
    </source>
</reference>
<dbReference type="InterPro" id="IPR011990">
    <property type="entry name" value="TPR-like_helical_dom_sf"/>
</dbReference>
<dbReference type="SUPFAM" id="SSF48452">
    <property type="entry name" value="TPR-like"/>
    <property type="match status" value="1"/>
</dbReference>
<dbReference type="AlphaFoldDB" id="A0A2T4DU96"/>
<dbReference type="Proteomes" id="UP000240608">
    <property type="component" value="Unassembled WGS sequence"/>
</dbReference>
<accession>A0A2T4DU96</accession>
<dbReference type="Gene3D" id="1.25.40.10">
    <property type="entry name" value="Tetratricopeptide repeat domain"/>
    <property type="match status" value="1"/>
</dbReference>
<evidence type="ECO:0000313" key="1">
    <source>
        <dbReference type="EMBL" id="PTB97395.1"/>
    </source>
</evidence>
<gene>
    <name evidence="1" type="ORF">C9994_03140</name>
</gene>
<evidence type="ECO:0008006" key="3">
    <source>
        <dbReference type="Google" id="ProtNLM"/>
    </source>
</evidence>
<sequence length="76" mass="8856">MLDEERRYNEALTYLEKAHATYPEEIIYLANTAEIFYKLKAVQQAIAYAKECEAKSYISDIIRKVLSHEHISTTKS</sequence>
<comment type="caution">
    <text evidence="1">The sequence shown here is derived from an EMBL/GenBank/DDBJ whole genome shotgun (WGS) entry which is preliminary data.</text>
</comment>
<proteinExistence type="predicted"/>
<name>A0A2T4DU96_9BACT</name>
<organism evidence="1 2">
    <name type="scientific">Marivirga lumbricoides</name>
    <dbReference type="NCBI Taxonomy" id="1046115"/>
    <lineage>
        <taxon>Bacteria</taxon>
        <taxon>Pseudomonadati</taxon>
        <taxon>Bacteroidota</taxon>
        <taxon>Cytophagia</taxon>
        <taxon>Cytophagales</taxon>
        <taxon>Marivirgaceae</taxon>
        <taxon>Marivirga</taxon>
    </lineage>
</organism>
<protein>
    <recommendedName>
        <fullName evidence="3">Tetratricopeptide repeat protein</fullName>
    </recommendedName>
</protein>
<dbReference type="EMBL" id="PYVU01000015">
    <property type="protein sequence ID" value="PTB97395.1"/>
    <property type="molecule type" value="Genomic_DNA"/>
</dbReference>
<evidence type="ECO:0000313" key="2">
    <source>
        <dbReference type="Proteomes" id="UP000240608"/>
    </source>
</evidence>